<dbReference type="GO" id="GO:0005929">
    <property type="term" value="C:cilium"/>
    <property type="evidence" value="ECO:0007669"/>
    <property type="project" value="UniProtKB-ARBA"/>
</dbReference>
<feature type="region of interest" description="Disordered" evidence="17">
    <location>
        <begin position="1096"/>
        <end position="1119"/>
    </location>
</feature>
<comment type="subcellular location">
    <subcellularLocation>
        <location evidence="1">Cytoplasm</location>
        <location evidence="1">Cytoskeleton</location>
        <location evidence="1">Flagellum axoneme</location>
    </subcellularLocation>
</comment>
<dbReference type="Pfam" id="PF12774">
    <property type="entry name" value="AAA_6"/>
    <property type="match status" value="1"/>
</dbReference>
<proteinExistence type="inferred from homology"/>
<dbReference type="InterPro" id="IPR026983">
    <property type="entry name" value="DHC"/>
</dbReference>
<feature type="domain" description="Dynein heavy chain AAA lid" evidence="27">
    <location>
        <begin position="4082"/>
        <end position="4227"/>
    </location>
</feature>
<dbReference type="FunFam" id="3.10.490.20:FF:000009">
    <property type="entry name" value="Dynein heavy chain 4"/>
    <property type="match status" value="1"/>
</dbReference>
<dbReference type="GO" id="GO:0030030">
    <property type="term" value="P:cell projection organization"/>
    <property type="evidence" value="ECO:0007669"/>
    <property type="project" value="UniProtKB-KW"/>
</dbReference>
<dbReference type="FunFam" id="1.20.920.30:FF:000002">
    <property type="entry name" value="Dynein axonemal heavy chain 3"/>
    <property type="match status" value="1"/>
</dbReference>
<dbReference type="Gene3D" id="3.20.180.20">
    <property type="entry name" value="Dynein heavy chain, N-terminal domain 2"/>
    <property type="match status" value="1"/>
</dbReference>
<dbReference type="InterPro" id="IPR035706">
    <property type="entry name" value="AAA_9"/>
</dbReference>
<evidence type="ECO:0000256" key="1">
    <source>
        <dbReference type="ARBA" id="ARBA00004611"/>
    </source>
</evidence>
<dbReference type="InterPro" id="IPR024317">
    <property type="entry name" value="Dynein_heavy_chain_D4_dom"/>
</dbReference>
<dbReference type="InterPro" id="IPR027417">
    <property type="entry name" value="P-loop_NTPase"/>
</dbReference>
<dbReference type="Proteomes" id="UP000316726">
    <property type="component" value="Chromosome 3"/>
</dbReference>
<dbReference type="PANTHER" id="PTHR45703:SF8">
    <property type="entry name" value="DYNEINS HEAVY CHAIN"/>
    <property type="match status" value="1"/>
</dbReference>
<dbReference type="Pfam" id="PF03028">
    <property type="entry name" value="Dynein_heavy"/>
    <property type="match status" value="1"/>
</dbReference>
<evidence type="ECO:0000313" key="30">
    <source>
        <dbReference type="Proteomes" id="UP000316726"/>
    </source>
</evidence>
<dbReference type="InterPro" id="IPR041228">
    <property type="entry name" value="Dynein_C"/>
</dbReference>
<keyword evidence="15" id="KW-0966">Cell projection</keyword>
<dbReference type="Gene3D" id="1.10.472.130">
    <property type="match status" value="1"/>
</dbReference>
<evidence type="ECO:0000259" key="28">
    <source>
        <dbReference type="Pfam" id="PF18199"/>
    </source>
</evidence>
<dbReference type="InterPro" id="IPR041466">
    <property type="entry name" value="Dynein_AAA5_ext"/>
</dbReference>
<dbReference type="Pfam" id="PF12775">
    <property type="entry name" value="AAA_7"/>
    <property type="match status" value="1"/>
</dbReference>
<dbReference type="Gene3D" id="1.20.58.1120">
    <property type="match status" value="1"/>
</dbReference>
<dbReference type="Pfam" id="PF18199">
    <property type="entry name" value="Dynein_C"/>
    <property type="match status" value="1"/>
</dbReference>
<accession>A0A5B8MKH6</accession>
<evidence type="ECO:0000259" key="24">
    <source>
        <dbReference type="Pfam" id="PF12781"/>
    </source>
</evidence>
<dbReference type="InterPro" id="IPR043157">
    <property type="entry name" value="Dynein_AAA1S"/>
</dbReference>
<evidence type="ECO:0000256" key="2">
    <source>
        <dbReference type="ARBA" id="ARBA00008887"/>
    </source>
</evidence>
<evidence type="ECO:0000259" key="26">
    <source>
        <dbReference type="Pfam" id="PF17857"/>
    </source>
</evidence>
<feature type="domain" description="Dynein heavy chain tail" evidence="19">
    <location>
        <begin position="193"/>
        <end position="759"/>
    </location>
</feature>
<dbReference type="Pfam" id="PF18198">
    <property type="entry name" value="AAA_lid_11"/>
    <property type="match status" value="1"/>
</dbReference>
<dbReference type="Gene3D" id="1.10.8.1220">
    <property type="match status" value="1"/>
</dbReference>
<dbReference type="STRING" id="1764295.A0A5B8MKH6"/>
<dbReference type="InterPro" id="IPR004273">
    <property type="entry name" value="Dynein_heavy_D6_P-loop"/>
</dbReference>
<dbReference type="GO" id="GO:0005524">
    <property type="term" value="F:ATP binding"/>
    <property type="evidence" value="ECO:0007669"/>
    <property type="project" value="UniProtKB-KW"/>
</dbReference>
<dbReference type="Gene3D" id="1.10.8.710">
    <property type="match status" value="1"/>
</dbReference>
<feature type="coiled-coil region" evidence="16">
    <location>
        <begin position="3609"/>
        <end position="3668"/>
    </location>
</feature>
<dbReference type="Gene3D" id="1.20.140.100">
    <property type="entry name" value="Dynein heavy chain, N-terminal domain 2"/>
    <property type="match status" value="1"/>
</dbReference>
<feature type="domain" description="Dynein heavy chain AAA module D4" evidence="23">
    <location>
        <begin position="2800"/>
        <end position="3059"/>
    </location>
</feature>
<dbReference type="FunFam" id="1.20.920.20:FF:000003">
    <property type="entry name" value="Dynein axonemal heavy chain 17"/>
    <property type="match status" value="1"/>
</dbReference>
<evidence type="ECO:0000256" key="17">
    <source>
        <dbReference type="SAM" id="MobiDB-lite"/>
    </source>
</evidence>
<dbReference type="FunFam" id="3.40.50.300:FF:000049">
    <property type="entry name" value="Dynein, axonemal, heavy chain 5"/>
    <property type="match status" value="1"/>
</dbReference>
<evidence type="ECO:0000256" key="14">
    <source>
        <dbReference type="ARBA" id="ARBA00023212"/>
    </source>
</evidence>
<dbReference type="Pfam" id="PF17857">
    <property type="entry name" value="AAA_lid_1"/>
    <property type="match status" value="1"/>
</dbReference>
<dbReference type="SUPFAM" id="SSF52540">
    <property type="entry name" value="P-loop containing nucleoside triphosphate hydrolases"/>
    <property type="match status" value="4"/>
</dbReference>
<keyword evidence="4" id="KW-0493">Microtubule</keyword>
<protein>
    <submittedName>
        <fullName evidence="29">Heavy chain beta of flagellar outer dynein arm</fullName>
    </submittedName>
</protein>
<reference evidence="29 30" key="1">
    <citation type="submission" date="2018-07" db="EMBL/GenBank/DDBJ databases">
        <title>The complete nuclear genome of the prasinophyte Chloropicon primus (CCMP1205).</title>
        <authorList>
            <person name="Pombert J.-F."/>
            <person name="Otis C."/>
            <person name="Turmel M."/>
            <person name="Lemieux C."/>
        </authorList>
    </citation>
    <scope>NUCLEOTIDE SEQUENCE [LARGE SCALE GENOMIC DNA]</scope>
    <source>
        <strain evidence="29 30">CCMP1205</strain>
    </source>
</reference>
<evidence type="ECO:0000259" key="18">
    <source>
        <dbReference type="Pfam" id="PF03028"/>
    </source>
</evidence>
<feature type="domain" description="Dynein heavy chain region D6 P-loop" evidence="18">
    <location>
        <begin position="3930"/>
        <end position="4050"/>
    </location>
</feature>
<evidence type="ECO:0000259" key="20">
    <source>
        <dbReference type="Pfam" id="PF08393"/>
    </source>
</evidence>
<evidence type="ECO:0000256" key="10">
    <source>
        <dbReference type="ARBA" id="ARBA00023017"/>
    </source>
</evidence>
<dbReference type="Gene3D" id="1.20.1270.280">
    <property type="match status" value="1"/>
</dbReference>
<evidence type="ECO:0000259" key="25">
    <source>
        <dbReference type="Pfam" id="PF17852"/>
    </source>
</evidence>
<dbReference type="Pfam" id="PF12781">
    <property type="entry name" value="AAA_9"/>
    <property type="match status" value="1"/>
</dbReference>
<dbReference type="FunFam" id="3.20.180.20:FF:000001">
    <property type="entry name" value="Dynein axonemal heavy chain 5"/>
    <property type="match status" value="1"/>
</dbReference>
<evidence type="ECO:0000313" key="29">
    <source>
        <dbReference type="EMBL" id="QDZ19872.1"/>
    </source>
</evidence>
<keyword evidence="8" id="KW-0067">ATP-binding</keyword>
<feature type="compositionally biased region" description="Acidic residues" evidence="17">
    <location>
        <begin position="1101"/>
        <end position="1115"/>
    </location>
</feature>
<feature type="region of interest" description="Disordered" evidence="17">
    <location>
        <begin position="3728"/>
        <end position="3758"/>
    </location>
</feature>
<dbReference type="InterPro" id="IPR035699">
    <property type="entry name" value="AAA_6"/>
</dbReference>
<dbReference type="GO" id="GO:0005874">
    <property type="term" value="C:microtubule"/>
    <property type="evidence" value="ECO:0007669"/>
    <property type="project" value="UniProtKB-KW"/>
</dbReference>
<evidence type="ECO:0000256" key="7">
    <source>
        <dbReference type="ARBA" id="ARBA00022794"/>
    </source>
</evidence>
<keyword evidence="14" id="KW-0206">Cytoskeleton</keyword>
<evidence type="ECO:0000259" key="21">
    <source>
        <dbReference type="Pfam" id="PF12774"/>
    </source>
</evidence>
<keyword evidence="3" id="KW-0963">Cytoplasm</keyword>
<name>A0A5B8MKH6_9CHLO</name>
<evidence type="ECO:0000259" key="22">
    <source>
        <dbReference type="Pfam" id="PF12777"/>
    </source>
</evidence>
<evidence type="ECO:0000259" key="23">
    <source>
        <dbReference type="Pfam" id="PF12780"/>
    </source>
</evidence>
<dbReference type="InterPro" id="IPR041589">
    <property type="entry name" value="DNAH3_AAA_lid_1"/>
</dbReference>
<dbReference type="Gene3D" id="6.10.140.1060">
    <property type="match status" value="1"/>
</dbReference>
<dbReference type="InterPro" id="IPR013594">
    <property type="entry name" value="Dynein_heavy_tail"/>
</dbReference>
<dbReference type="GO" id="GO:0045505">
    <property type="term" value="F:dynein intermediate chain binding"/>
    <property type="evidence" value="ECO:0007669"/>
    <property type="project" value="InterPro"/>
</dbReference>
<feature type="domain" description="Dynein heavy chain C-terminal" evidence="28">
    <location>
        <begin position="4234"/>
        <end position="4528"/>
    </location>
</feature>
<dbReference type="FunFam" id="3.40.50.300:FF:000063">
    <property type="entry name" value="dynein heavy chain 6, axonemal"/>
    <property type="match status" value="1"/>
</dbReference>
<dbReference type="Gene3D" id="1.20.920.20">
    <property type="match status" value="1"/>
</dbReference>
<evidence type="ECO:0000256" key="13">
    <source>
        <dbReference type="ARBA" id="ARBA00023175"/>
    </source>
</evidence>
<dbReference type="PANTHER" id="PTHR45703">
    <property type="entry name" value="DYNEIN HEAVY CHAIN"/>
    <property type="match status" value="1"/>
</dbReference>
<keyword evidence="5" id="KW-0677">Repeat</keyword>
<dbReference type="FunFam" id="1.20.58.1120:FF:000001">
    <property type="entry name" value="dynein heavy chain 2, axonemal"/>
    <property type="match status" value="1"/>
</dbReference>
<keyword evidence="30" id="KW-1185">Reference proteome</keyword>
<dbReference type="InterPro" id="IPR042222">
    <property type="entry name" value="Dynein_2_N"/>
</dbReference>
<dbReference type="FunFam" id="1.10.287.2620:FF:000001">
    <property type="entry name" value="Cytoplasmic dynein heavy chain 1"/>
    <property type="match status" value="1"/>
</dbReference>
<dbReference type="InterPro" id="IPR041658">
    <property type="entry name" value="AAA_lid_11"/>
</dbReference>
<evidence type="ECO:0000256" key="8">
    <source>
        <dbReference type="ARBA" id="ARBA00022840"/>
    </source>
</evidence>
<dbReference type="FunFam" id="1.10.8.710:FF:000007">
    <property type="entry name" value="Putative dynein heavy chain"/>
    <property type="match status" value="1"/>
</dbReference>
<dbReference type="InterPro" id="IPR042219">
    <property type="entry name" value="AAA_lid_11_sf"/>
</dbReference>
<dbReference type="Pfam" id="PF08393">
    <property type="entry name" value="DHC_N2"/>
    <property type="match status" value="1"/>
</dbReference>
<dbReference type="Pfam" id="PF17852">
    <property type="entry name" value="Dynein_AAA_lid"/>
    <property type="match status" value="1"/>
</dbReference>
<sequence length="4531" mass="514497">MGRGGQEDSENEEEVAPDERIDWLLERIKSSLNCKDEQIQKLMATEASRSLIVGFLDSREKTYLHVAFEGSNLVAFVNPPKNFKKKSLYFVKLNDVALTKDNMQKEVVVGDLGDVPLEYLSTVSQEVFLPILTNPRNQKGWPEVLSKDITDHMNKFVANVYINVGHTKGKTLLPLPPSESKDDKGLMRDKDRVHILESAVITWTRQIKNVLKSDPEAALKDGANPGPLVEIEFWQSRSNDLNSIIEQLSSERIKKVIKILELSKSTYSPAFNRLCKEIVIARLEANDNVKFLKALRPYLEKLSLMDDFPKLPDLFKPILHLILLIWKHSKYYNTATRLVILIREICNDLIMQACRFLAGDEILQMDPNEASENLKTTLKVLGTFKSYYFDYKAKTQTESPNNMWRFQNSILFARLDSFMERCHDILDLSQTVLQFNKLEKVEVGGTKGKTLTTSVRQIFADFQQAVSKFHSIEYDLLSVESKEFDDDFYEFRCSIKELERRLGSVISQGLDDCTTISMTFKLLDSFEGLLEREIIAHDLEEKRMKLLQAYAEDIRTVYRIFNLEKESPCITNNKAPSSGAVSWVQGLKARIEQPMQKFKNFKETNASQEYEELLKSYTQTHAVLCDYEKAQYNKWTGEVGVAIEEKLKCSLLIRVEHGEFSMVKVNFDPVLVRMLREVKYFLQLGFTVPDSTMKIYERNDELRSYIANLDVICTIYNTIQKELLPVEKPLFEKKLEDIDKALEKGLDTLNWNSHKIDNYISEVMNMVKELHKTLTVIKSNIESTREILKSWEENTMFERKEGQVYSVSDFKEAHEAVRSARYAAIEEGGKGIKKNLANSNRILKVSKGAPAWKAYVEYASDIITSGISQAILASLNQLHKQIDAGANTKGAEGPLLEISLELAAPNIVWRPDVGESGGGGGVRDMFNSWLKDFLNVGSLLKRLDTDGNYQVELEEDYMILDAMSEVQSIVIANEGKCIEFKDSYRKYEYLWVNDLQASLAEFLEGESEPSLESFDEQVQKYKLIQEEIHALPTSMTIGWIRINSKPIKQALSTWVTKWIYLFTNYLSNKVISTMNDLHVFIENSFKILDQTDHLVPSTSIDGEEPAPEGAEEEEKEKEPVDKQKLLYEVMGCIRDIRKRLDETDNAFEPLKQTVTLLQSYKITLPDSTIDKLDNIPHSWEILKKRMAQAKDSLQEVQLLEARDIRSRSDGFQVKVETFRKNFQKDAPFKVAGEESTVEEVQQAYNTIDSFKNGGSVHGSLSDIINEAKYLNECQDLFELFVSDYVQLRRCDEELGYLKELWDMIGYVVFTFNEWKLILWEKIDTEYLTMGCKKIQKQIKGLNKALRGFQAFEKLEGMVKVMVTSLPLVDDLHQPFIRDRHVKQIMRATGKQFTLDENFTLGGLLSLELHNHLELVSEIVERAQKEVVVEKVLKKVEETWASFSLIFTPFPDSEVLSVSVDELVMEALENDNVILQNVGSGKHVQSNPKFLEMVTSWQTKLGNVDFVLASWKDVQRKWSALESIFIHSSDIRVQLPEDSKRFDGINADFIDLMSNAPNTTNVVEACNQEGFQERLDNMLVELELCEKALNEYLETKRMIFPRFYFVSQADLLDMLSKGNNPLSIEKHLPKNFDTVSKLEFQTNEKGEVTKTAIGMYSKEMEYVKFAADCVCDGPVENWLGTVVAAMQKALSYEFKTALPVYEEKPRQKWILENSTQMTVVITRVMFTQQMNEAFEQLEDGNTEVLKEEYDRQVSQISDIVELITGELTKNDRKKLITLCTLDVHARDVVLRFIDEKVEAGTCFQWQSQLRYFQHEETKEVKVDICDATIKYGYEYIGNCGCLCITPLTDRCYITLTQAQRLVLGGAPAGPAGTGKTETVKDLGRCLGVQVYVYNCSDQMDYKTMGSIYKGLAQTGAWGCFDEFNRIPVAVLSVCSTQYKSVLDAIRAQKPSFILEDVDVKLIPSAMAFITMNPGYPGRAELPESLKALFRPVSMCVPDLALICEVMLMAEGFQDSKLLARKFVILYSLSGDLLSKSAHYDWKLRAIKTTLYVAGGMKRSSPDLSEDKVLLRALRDFNLGKLTTDDSRIFMGLLEDLFPNTLSKVPRAIDDVFEEAVKKAGAELDYQTDDVFRLKVSQLREIFEVRWSVFLLGPAGSGKTAIWKTLLKAQQIIGEKTQAKPLNPKAVTRNELYGYVNRATREWNEGLISTTFRDMSNNDTFAHQWIVLDGDIDAEWIESMNTVMDDNKMLTLASNERIPLTSTMRLLLEINHMIHCSPATVSRGGVIYVNETDVGVQPVVDSWIGKQSATNYRSILSTLFAKYLDKSLEFCRRNFKTIIPLSGVSMAQGICKILEGIIPKEENAPRPDQVLMEHHFVFACVWAIGGAMLVDKVNDFATEFSKWWQSEFKVVQFPNKGLVFDYFVSETDGEGNAVPTMTHWHEKVPQYLYSPENDFGKIFVPTMETSRLTYLLDSLFENKHYVMFVGNTGTGKTAIMQSKLSSMDAEEVTQCTVSMNSFTEAWDLQPTLEAPLEKKSGMRYGPPGSKRLIYFIDDMNMPNKDKYDTQGAIEIVRQYVDYGGWYDKEKILLKEIMKCQLCASMNPTAGSFTLTPRMQRHFLTLAVQMPDADVLKSIYHGIFDGHMAPFGAELQDYSERVINATIELHKQVMNTFLPSAVKFHYQFNLRELSSVVQGMCRTTPEFFTSTKQIVRLWVHECERVFLDRLVTESDRSKFSEIRTMLTKKYFEDQDAAEIEELPRLFTSFTSFSADDEPVYSSITGMDSLKKLLEQKLEEYNGGNPAMNLVLFDQAIEHITRITRIIGQPRGNAVLVGVGGSGKQSLARLAAFVSDQETFQIQITGSYGISDFKEFFLSLYHRAGVKSMPTTFLITDNQIVDQRFLVYINDFLATGYVADVFTQEERDNVCNAVRSEVKQAGIVDSTDNCWNFFISKVRKYLHIVMCFSPVGENFKVWARQFPALINCTVYDYFTDWPFEALVSVAQKFLNNIPDLEDEVQENLAYHMAFVHQSVAEACADFKIVQRRYAYTTPKSYLELISLYQSLLADKRAGLIKSRERLENGVDKIVQASQQVADLQLSLKQEQIIVEEKKTTTDALIASIGQEKGVVDQAVESSRDDEEACAKIAEEVTAFQAECEEDLKAAEPIIAEAEAALDSLDKASLGELKTFGSPSEEIVNVAAACMILTAPKGKIPKDLSWQAGKKMMNKVDAFLQSLKDFDKDNTPVNCVEKVEKDYMSNPNFTADNIRAKSSAAAGLCAWVINICKYYRIYEVVAPKRAKLADANKKLNDANRKLKGIRSKVKELQDRVASLEDNLMKATEDKNRAIAQADKTASKKALADRLINGLSGERVRWGESIEKFNVMEGKLIGDVLLASSFVSYAGPFDINYREKLVNMKWLPDMSERQIPMSEGIAPLDILTDESLKAQWNQEGLPTDPLSVGNGAIMSNAARWSLMIDPQLQGVKWVINKEESNGLKIIQLSQDRYLDTVEQCMENGIPLLIENMGEEIDAVLNPVIGRETSTRGRTLLIKLGEKEIEYDPNFKLFLQTKLSNPHYRPEINAQTTLVNFCVTEKGLEDQILAVVVENLRPDLQREAADLVKTLAQYTITLNELEDNLLFKLANAKGDILEDVELVENLEETKKTAIDIAQKVEDAKVTSENIATARETYRSIAARGSLMYFVVNELNNLDRVYQFSMANYMYILVKGIHLGMPKKEPKEEEEAEAVEGEQPAEGTEEKPKEGNSPEEIKQIMETMSITIFRYITQGIFERHRLIAASELAFKILKSKGELDAQSLDHLLKGPRVKGKPNALGDWLPESAWEALTALSELEAFTTLPDDILGSTKRWKEWFELEYCETESYPGEWRKASEFNKLLMMRTLRPDRLPAAIQKFVENVLGSSFTESVPFNLERSFEDAKPGTPIFVFLSPGVDVAVSVEALGKNFGISRDAGNYNSVSLGQGQEEKAISYLKHAHKNGGWVLLQNIHLTIDWTSGPLEKAVDKLAEGAHEDFRLFLSAEPPPILERGLPISLLQNSIKLTNEPTMGLKENILRAYSNFEEEYLENCAKPGEFRSIIFALCYFHSALLERKKYGVGNLPGAQSGIGWNMNYPFNTGDLLCCAQCAYNYLENANSVPWDDLQYIFGEIMYGGHVVEDWDRRLTMAYLKKYFVEAALEPMEMFPGFTSPPSTLNKVQVMDFVEETMPMDTPLSVGLHPNAEIGYKLRETETYGKSVLLLQPREAGGGGGVSVEEKTKMVLDEMLEKLPEVFDMEEIRSDGEDQSPYTMVAIQECERMNLLLGILRASLVELNLGLKGDLTMTESMENLMYSLANDQIPGTWMKYAYASLRPLGSWLQNLIERHAQLTDWTTDMSLPKVVWLGALFNPQSFLTAVMQTTARRNDWPLDKTKIVTEVTKKQVDQIEAPPRDGAYIHGLTLEGARIDEKANALEDSRPKELFYKMPVIQVKAVTADKADMRDVYQCPVYVTECRFRQEVFTAQLKFKKDHGELKWILAGVCMFLDVE</sequence>
<dbReference type="Gene3D" id="1.10.8.720">
    <property type="entry name" value="Region D6 of dynein motor"/>
    <property type="match status" value="1"/>
</dbReference>
<keyword evidence="10" id="KW-0243">Dynein</keyword>
<dbReference type="InterPro" id="IPR043160">
    <property type="entry name" value="Dynein_C_barrel"/>
</dbReference>
<dbReference type="Pfam" id="PF12777">
    <property type="entry name" value="MT"/>
    <property type="match status" value="1"/>
</dbReference>
<evidence type="ECO:0000259" key="19">
    <source>
        <dbReference type="Pfam" id="PF08385"/>
    </source>
</evidence>
<feature type="compositionally biased region" description="Basic and acidic residues" evidence="17">
    <location>
        <begin position="3748"/>
        <end position="3758"/>
    </location>
</feature>
<feature type="domain" description="Dynein heavy chain 3 AAA+ lid" evidence="26">
    <location>
        <begin position="2656"/>
        <end position="2748"/>
    </location>
</feature>
<keyword evidence="7" id="KW-0970">Cilium biogenesis/degradation</keyword>
<dbReference type="GO" id="GO:0008569">
    <property type="term" value="F:minus-end-directed microtubule motor activity"/>
    <property type="evidence" value="ECO:0007669"/>
    <property type="project" value="InterPro"/>
</dbReference>
<keyword evidence="12" id="KW-0969">Cilium</keyword>
<dbReference type="Pfam" id="PF12780">
    <property type="entry name" value="AAA_8"/>
    <property type="match status" value="1"/>
</dbReference>
<gene>
    <name evidence="29" type="ORF">A3770_03p23900</name>
</gene>
<evidence type="ECO:0000256" key="16">
    <source>
        <dbReference type="SAM" id="Coils"/>
    </source>
</evidence>
<evidence type="ECO:0000256" key="12">
    <source>
        <dbReference type="ARBA" id="ARBA00023069"/>
    </source>
</evidence>
<feature type="domain" description="Dynein heavy chain linker" evidence="20">
    <location>
        <begin position="1287"/>
        <end position="1695"/>
    </location>
</feature>
<evidence type="ECO:0000256" key="11">
    <source>
        <dbReference type="ARBA" id="ARBA00023054"/>
    </source>
</evidence>
<dbReference type="Gene3D" id="1.20.920.30">
    <property type="match status" value="1"/>
</dbReference>
<dbReference type="InterPro" id="IPR024743">
    <property type="entry name" value="Dynein_HC_stalk"/>
</dbReference>
<evidence type="ECO:0000256" key="9">
    <source>
        <dbReference type="ARBA" id="ARBA00022846"/>
    </source>
</evidence>
<feature type="domain" description="Dynein heavy chain ATP-binding dynein motor region" evidence="24">
    <location>
        <begin position="3441"/>
        <end position="3661"/>
    </location>
</feature>
<evidence type="ECO:0000256" key="3">
    <source>
        <dbReference type="ARBA" id="ARBA00022490"/>
    </source>
</evidence>
<dbReference type="EMBL" id="CP031036">
    <property type="protein sequence ID" value="QDZ19872.1"/>
    <property type="molecule type" value="Genomic_DNA"/>
</dbReference>
<feature type="domain" description="Dynein heavy chain AAA 5 extension" evidence="25">
    <location>
        <begin position="2314"/>
        <end position="2428"/>
    </location>
</feature>
<dbReference type="GO" id="GO:0051959">
    <property type="term" value="F:dynein light intermediate chain binding"/>
    <property type="evidence" value="ECO:0007669"/>
    <property type="project" value="InterPro"/>
</dbReference>
<dbReference type="FunFam" id="1.20.140.100:FF:000001">
    <property type="entry name" value="dynein heavy chain 17, axonemal"/>
    <property type="match status" value="1"/>
</dbReference>
<keyword evidence="13" id="KW-0505">Motor protein</keyword>
<dbReference type="OrthoDB" id="10251809at2759"/>
<dbReference type="Gene3D" id="3.10.490.20">
    <property type="match status" value="1"/>
</dbReference>
<dbReference type="InterPro" id="IPR042228">
    <property type="entry name" value="Dynein_linker_3"/>
</dbReference>
<dbReference type="Gene3D" id="3.40.50.300">
    <property type="entry name" value="P-loop containing nucleotide triphosphate hydrolases"/>
    <property type="match status" value="5"/>
</dbReference>
<comment type="similarity">
    <text evidence="2">Belongs to the dynein heavy chain family.</text>
</comment>
<keyword evidence="6" id="KW-0547">Nucleotide-binding</keyword>
<feature type="domain" description="Dynein heavy chain hydrolytic ATP-binding dynein motor region" evidence="21">
    <location>
        <begin position="1830"/>
        <end position="2158"/>
    </location>
</feature>
<evidence type="ECO:0000256" key="4">
    <source>
        <dbReference type="ARBA" id="ARBA00022701"/>
    </source>
</evidence>
<evidence type="ECO:0000256" key="15">
    <source>
        <dbReference type="ARBA" id="ARBA00023273"/>
    </source>
</evidence>
<dbReference type="Pfam" id="PF08385">
    <property type="entry name" value="DHC_N1"/>
    <property type="match status" value="1"/>
</dbReference>
<feature type="domain" description="Dynein heavy chain coiled coil stalk" evidence="22">
    <location>
        <begin position="3072"/>
        <end position="3414"/>
    </location>
</feature>
<organism evidence="29 30">
    <name type="scientific">Chloropicon primus</name>
    <dbReference type="NCBI Taxonomy" id="1764295"/>
    <lineage>
        <taxon>Eukaryota</taxon>
        <taxon>Viridiplantae</taxon>
        <taxon>Chlorophyta</taxon>
        <taxon>Chloropicophyceae</taxon>
        <taxon>Chloropicales</taxon>
        <taxon>Chloropicaceae</taxon>
        <taxon>Chloropicon</taxon>
    </lineage>
</organism>
<dbReference type="GO" id="GO:0007018">
    <property type="term" value="P:microtubule-based movement"/>
    <property type="evidence" value="ECO:0007669"/>
    <property type="project" value="InterPro"/>
</dbReference>
<evidence type="ECO:0000256" key="6">
    <source>
        <dbReference type="ARBA" id="ARBA00022741"/>
    </source>
</evidence>
<keyword evidence="9 29" id="KW-0282">Flagellum</keyword>
<feature type="coiled-coil region" evidence="16">
    <location>
        <begin position="3295"/>
        <end position="3343"/>
    </location>
</feature>
<evidence type="ECO:0000256" key="5">
    <source>
        <dbReference type="ARBA" id="ARBA00022737"/>
    </source>
</evidence>
<dbReference type="GO" id="GO:0030286">
    <property type="term" value="C:dynein complex"/>
    <property type="evidence" value="ECO:0007669"/>
    <property type="project" value="UniProtKB-KW"/>
</dbReference>
<dbReference type="InterPro" id="IPR013602">
    <property type="entry name" value="Dynein_heavy_linker"/>
</dbReference>
<dbReference type="Gene3D" id="1.10.287.2620">
    <property type="match status" value="1"/>
</dbReference>
<keyword evidence="11 16" id="KW-0175">Coiled coil</keyword>
<evidence type="ECO:0000259" key="27">
    <source>
        <dbReference type="Pfam" id="PF18198"/>
    </source>
</evidence>
<dbReference type="FunFam" id="3.40.50.300:FF:002141">
    <property type="entry name" value="Dynein heavy chain"/>
    <property type="match status" value="1"/>
</dbReference>